<proteinExistence type="predicted"/>
<keyword evidence="3" id="KW-1185">Reference proteome</keyword>
<dbReference type="GO" id="GO:0005737">
    <property type="term" value="C:cytoplasm"/>
    <property type="evidence" value="ECO:0007669"/>
    <property type="project" value="TreeGrafter"/>
</dbReference>
<evidence type="ECO:0000313" key="2">
    <source>
        <dbReference type="EMBL" id="KAL1530363.1"/>
    </source>
</evidence>
<dbReference type="SMART" id="SM00855">
    <property type="entry name" value="PGAM"/>
    <property type="match status" value="1"/>
</dbReference>
<dbReference type="InterPro" id="IPR050275">
    <property type="entry name" value="PGM_Phosphatase"/>
</dbReference>
<sequence>MEEGSEYSEFKKHRFDIKGIGRDRSMEEYAKFVRERSDAQIKSLRSKLPHGAAVRVICVRHGMGHHNDGFELASFMNRDAELNRVGIEQISYSHAMLREAGVFSSRLLIVVSPMQRTLQTLVHLMGKEQWDTPTIVHPLAAETSVASRFKAPGFVKKLVANVQQELTRMACVAGDRGSTPSTLRKLFPREQYPQFDFSTTELYCEEMGAQWAAGGQDEGKWWHHGNSTGLESSSEDAKARGDALRRMLVREARSRGMQTVLLVSHGGILSLAFKTVPFANAEFRTFHLSVDGDIVDALKAKPCARS</sequence>
<dbReference type="EMBL" id="JBGBPQ010000019">
    <property type="protein sequence ID" value="KAL1504572.1"/>
    <property type="molecule type" value="Genomic_DNA"/>
</dbReference>
<dbReference type="InterPro" id="IPR013078">
    <property type="entry name" value="His_Pase_superF_clade-1"/>
</dbReference>
<gene>
    <name evidence="2" type="ORF">AB1Y20_001271</name>
    <name evidence="1" type="ORF">AB1Y20_008358</name>
</gene>
<dbReference type="SUPFAM" id="SSF53254">
    <property type="entry name" value="Phosphoglycerate mutase-like"/>
    <property type="match status" value="1"/>
</dbReference>
<dbReference type="InterPro" id="IPR029033">
    <property type="entry name" value="His_PPase_superfam"/>
</dbReference>
<dbReference type="AlphaFoldDB" id="A0AB34ISV6"/>
<dbReference type="EMBL" id="JBGBPQ010000001">
    <property type="protein sequence ID" value="KAL1530363.1"/>
    <property type="molecule type" value="Genomic_DNA"/>
</dbReference>
<evidence type="ECO:0000313" key="1">
    <source>
        <dbReference type="EMBL" id="KAL1504572.1"/>
    </source>
</evidence>
<evidence type="ECO:0000313" key="3">
    <source>
        <dbReference type="Proteomes" id="UP001515480"/>
    </source>
</evidence>
<name>A0AB34ISV6_PRYPA</name>
<comment type="caution">
    <text evidence="1">The sequence shown here is derived from an EMBL/GenBank/DDBJ whole genome shotgun (WGS) entry which is preliminary data.</text>
</comment>
<accession>A0AB34ISV6</accession>
<dbReference type="Gene3D" id="3.40.50.1240">
    <property type="entry name" value="Phosphoglycerate mutase-like"/>
    <property type="match status" value="1"/>
</dbReference>
<protein>
    <submittedName>
        <fullName evidence="1">Uncharacterized protein</fullName>
    </submittedName>
</protein>
<organism evidence="1 3">
    <name type="scientific">Prymnesium parvum</name>
    <name type="common">Toxic golden alga</name>
    <dbReference type="NCBI Taxonomy" id="97485"/>
    <lineage>
        <taxon>Eukaryota</taxon>
        <taxon>Haptista</taxon>
        <taxon>Haptophyta</taxon>
        <taxon>Prymnesiophyceae</taxon>
        <taxon>Prymnesiales</taxon>
        <taxon>Prymnesiaceae</taxon>
        <taxon>Prymnesium</taxon>
    </lineage>
</organism>
<reference evidence="1 3" key="1">
    <citation type="journal article" date="2024" name="Science">
        <title>Giant polyketide synthase enzymes in the biosynthesis of giant marine polyether toxins.</title>
        <authorList>
            <person name="Fallon T.R."/>
            <person name="Shende V.V."/>
            <person name="Wierzbicki I.H."/>
            <person name="Pendleton A.L."/>
            <person name="Watervoot N.F."/>
            <person name="Auber R.P."/>
            <person name="Gonzalez D.J."/>
            <person name="Wisecaver J.H."/>
            <person name="Moore B.S."/>
        </authorList>
    </citation>
    <scope>NUCLEOTIDE SEQUENCE [LARGE SCALE GENOMIC DNA]</scope>
    <source>
        <strain evidence="1 3">12B1</strain>
    </source>
</reference>
<dbReference type="Proteomes" id="UP001515480">
    <property type="component" value="Unassembled WGS sequence"/>
</dbReference>
<dbReference type="PANTHER" id="PTHR48100:SF1">
    <property type="entry name" value="HISTIDINE PHOSPHATASE FAMILY PROTEIN-RELATED"/>
    <property type="match status" value="1"/>
</dbReference>
<dbReference type="GO" id="GO:0016791">
    <property type="term" value="F:phosphatase activity"/>
    <property type="evidence" value="ECO:0007669"/>
    <property type="project" value="TreeGrafter"/>
</dbReference>
<dbReference type="PANTHER" id="PTHR48100">
    <property type="entry name" value="BROAD-SPECIFICITY PHOSPHATASE YOR283W-RELATED"/>
    <property type="match status" value="1"/>
</dbReference>